<comment type="caution">
    <text evidence="1">The sequence shown here is derived from an EMBL/GenBank/DDBJ whole genome shotgun (WGS) entry which is preliminary data.</text>
</comment>
<sequence>MHTQVVDLGERTPWCLVTHTNCRTKNCIFMITCPCSYRYIGMTTRMVKTRINEHRSTLRCQRASTKLTKHFIESQHTPDDLRWAVLERITSTKDCTRRLFEKEQHWVFNLETHRSGLNDDIPWLEFTNQ</sequence>
<evidence type="ECO:0008006" key="3">
    <source>
        <dbReference type="Google" id="ProtNLM"/>
    </source>
</evidence>
<dbReference type="InterPro" id="IPR035901">
    <property type="entry name" value="GIY-YIG_endonuc_sf"/>
</dbReference>
<evidence type="ECO:0000313" key="1">
    <source>
        <dbReference type="EMBL" id="KAJ1199677.1"/>
    </source>
</evidence>
<evidence type="ECO:0000313" key="2">
    <source>
        <dbReference type="Proteomes" id="UP001066276"/>
    </source>
</evidence>
<name>A0AAV7VFZ3_PLEWA</name>
<protein>
    <recommendedName>
        <fullName evidence="3">GIY-YIG domain-containing protein</fullName>
    </recommendedName>
</protein>
<dbReference type="Gene3D" id="3.40.1440.10">
    <property type="entry name" value="GIY-YIG endonuclease"/>
    <property type="match status" value="1"/>
</dbReference>
<keyword evidence="2" id="KW-1185">Reference proteome</keyword>
<reference evidence="1" key="1">
    <citation type="journal article" date="2022" name="bioRxiv">
        <title>Sequencing and chromosome-scale assembly of the giantPleurodeles waltlgenome.</title>
        <authorList>
            <person name="Brown T."/>
            <person name="Elewa A."/>
            <person name="Iarovenko S."/>
            <person name="Subramanian E."/>
            <person name="Araus A.J."/>
            <person name="Petzold A."/>
            <person name="Susuki M."/>
            <person name="Suzuki K.-i.T."/>
            <person name="Hayashi T."/>
            <person name="Toyoda A."/>
            <person name="Oliveira C."/>
            <person name="Osipova E."/>
            <person name="Leigh N.D."/>
            <person name="Simon A."/>
            <person name="Yun M.H."/>
        </authorList>
    </citation>
    <scope>NUCLEOTIDE SEQUENCE</scope>
    <source>
        <strain evidence="1">20211129_DDA</strain>
        <tissue evidence="1">Liver</tissue>
    </source>
</reference>
<gene>
    <name evidence="1" type="ORF">NDU88_003510</name>
</gene>
<dbReference type="Proteomes" id="UP001066276">
    <property type="component" value="Chromosome 2_1"/>
</dbReference>
<dbReference type="EMBL" id="JANPWB010000003">
    <property type="protein sequence ID" value="KAJ1199677.1"/>
    <property type="molecule type" value="Genomic_DNA"/>
</dbReference>
<organism evidence="1 2">
    <name type="scientific">Pleurodeles waltl</name>
    <name type="common">Iberian ribbed newt</name>
    <dbReference type="NCBI Taxonomy" id="8319"/>
    <lineage>
        <taxon>Eukaryota</taxon>
        <taxon>Metazoa</taxon>
        <taxon>Chordata</taxon>
        <taxon>Craniata</taxon>
        <taxon>Vertebrata</taxon>
        <taxon>Euteleostomi</taxon>
        <taxon>Amphibia</taxon>
        <taxon>Batrachia</taxon>
        <taxon>Caudata</taxon>
        <taxon>Salamandroidea</taxon>
        <taxon>Salamandridae</taxon>
        <taxon>Pleurodelinae</taxon>
        <taxon>Pleurodeles</taxon>
    </lineage>
</organism>
<proteinExistence type="predicted"/>
<accession>A0AAV7VFZ3</accession>
<dbReference type="AlphaFoldDB" id="A0AAV7VFZ3"/>